<dbReference type="Proteomes" id="UP000499080">
    <property type="component" value="Unassembled WGS sequence"/>
</dbReference>
<comment type="caution">
    <text evidence="2">The sequence shown here is derived from an EMBL/GenBank/DDBJ whole genome shotgun (WGS) entry which is preliminary data.</text>
</comment>
<feature type="region of interest" description="Disordered" evidence="1">
    <location>
        <begin position="43"/>
        <end position="68"/>
    </location>
</feature>
<accession>A0A4Y2H4C1</accession>
<dbReference type="AlphaFoldDB" id="A0A4Y2H4C1"/>
<protein>
    <submittedName>
        <fullName evidence="2">Uncharacterized protein</fullName>
    </submittedName>
</protein>
<keyword evidence="3" id="KW-1185">Reference proteome</keyword>
<dbReference type="OrthoDB" id="4327074at2759"/>
<sequence length="104" mass="12410">MSVNSPIPATSTSETTVFPEVVQPYPKALLRIIRRFRKRAKLASLTSTPEEQKNEEEQLKISRKEKKEKQQISQFKFSWKLPKLKTKRFPEKSKKIYERLLRYI</sequence>
<name>A0A4Y2H4C1_ARAVE</name>
<dbReference type="EMBL" id="BGPR01001708">
    <property type="protein sequence ID" value="GBM59961.1"/>
    <property type="molecule type" value="Genomic_DNA"/>
</dbReference>
<reference evidence="2 3" key="1">
    <citation type="journal article" date="2019" name="Sci. Rep.">
        <title>Orb-weaving spider Araneus ventricosus genome elucidates the spidroin gene catalogue.</title>
        <authorList>
            <person name="Kono N."/>
            <person name="Nakamura H."/>
            <person name="Ohtoshi R."/>
            <person name="Moran D.A.P."/>
            <person name="Shinohara A."/>
            <person name="Yoshida Y."/>
            <person name="Fujiwara M."/>
            <person name="Mori M."/>
            <person name="Tomita M."/>
            <person name="Arakawa K."/>
        </authorList>
    </citation>
    <scope>NUCLEOTIDE SEQUENCE [LARGE SCALE GENOMIC DNA]</scope>
</reference>
<evidence type="ECO:0000313" key="2">
    <source>
        <dbReference type="EMBL" id="GBM59961.1"/>
    </source>
</evidence>
<organism evidence="2 3">
    <name type="scientific">Araneus ventricosus</name>
    <name type="common">Orbweaver spider</name>
    <name type="synonym">Epeira ventricosa</name>
    <dbReference type="NCBI Taxonomy" id="182803"/>
    <lineage>
        <taxon>Eukaryota</taxon>
        <taxon>Metazoa</taxon>
        <taxon>Ecdysozoa</taxon>
        <taxon>Arthropoda</taxon>
        <taxon>Chelicerata</taxon>
        <taxon>Arachnida</taxon>
        <taxon>Araneae</taxon>
        <taxon>Araneomorphae</taxon>
        <taxon>Entelegynae</taxon>
        <taxon>Araneoidea</taxon>
        <taxon>Araneidae</taxon>
        <taxon>Araneus</taxon>
    </lineage>
</organism>
<gene>
    <name evidence="2" type="ORF">AVEN_178211_1</name>
</gene>
<evidence type="ECO:0000256" key="1">
    <source>
        <dbReference type="SAM" id="MobiDB-lite"/>
    </source>
</evidence>
<evidence type="ECO:0000313" key="3">
    <source>
        <dbReference type="Proteomes" id="UP000499080"/>
    </source>
</evidence>
<feature type="compositionally biased region" description="Basic and acidic residues" evidence="1">
    <location>
        <begin position="50"/>
        <end position="68"/>
    </location>
</feature>
<proteinExistence type="predicted"/>